<dbReference type="Proteomes" id="UP000007431">
    <property type="component" value="Unassembled WGS sequence"/>
</dbReference>
<dbReference type="Gene3D" id="3.30.200.110">
    <property type="entry name" value="Inositol-pentakisphosphate 2-kinase, N-lobe"/>
    <property type="match status" value="1"/>
</dbReference>
<evidence type="ECO:0000256" key="4">
    <source>
        <dbReference type="ARBA" id="ARBA00022679"/>
    </source>
</evidence>
<evidence type="ECO:0000256" key="3">
    <source>
        <dbReference type="ARBA" id="ARBA00014846"/>
    </source>
</evidence>
<gene>
    <name evidence="9" type="ORF">SCHCODRAFT_51281</name>
</gene>
<evidence type="ECO:0000256" key="7">
    <source>
        <dbReference type="ARBA" id="ARBA00022840"/>
    </source>
</evidence>
<evidence type="ECO:0000313" key="9">
    <source>
        <dbReference type="EMBL" id="EFI99942.1"/>
    </source>
</evidence>
<evidence type="ECO:0000256" key="8">
    <source>
        <dbReference type="RuleBase" id="RU364126"/>
    </source>
</evidence>
<dbReference type="PANTHER" id="PTHR14456:SF2">
    <property type="entry name" value="INOSITOL-PENTAKISPHOSPHATE 2-KINASE"/>
    <property type="match status" value="1"/>
</dbReference>
<keyword evidence="10" id="KW-1185">Reference proteome</keyword>
<comment type="catalytic activity">
    <reaction evidence="1 8">
        <text>1D-myo-inositol 1,3,4,5,6-pentakisphosphate + ATP = 1D-myo-inositol hexakisphosphate + ADP + H(+)</text>
        <dbReference type="Rhea" id="RHEA:20313"/>
        <dbReference type="ChEBI" id="CHEBI:15378"/>
        <dbReference type="ChEBI" id="CHEBI:30616"/>
        <dbReference type="ChEBI" id="CHEBI:57733"/>
        <dbReference type="ChEBI" id="CHEBI:58130"/>
        <dbReference type="ChEBI" id="CHEBI:456216"/>
        <dbReference type="EC" id="2.7.1.158"/>
    </reaction>
</comment>
<evidence type="ECO:0000256" key="5">
    <source>
        <dbReference type="ARBA" id="ARBA00022741"/>
    </source>
</evidence>
<dbReference type="PANTHER" id="PTHR14456">
    <property type="entry name" value="INOSITOL POLYPHOSPHATE KINASE 1"/>
    <property type="match status" value="1"/>
</dbReference>
<dbReference type="OMA" id="WKYISEG"/>
<evidence type="ECO:0000256" key="2">
    <source>
        <dbReference type="ARBA" id="ARBA00012023"/>
    </source>
</evidence>
<keyword evidence="6 8" id="KW-0418">Kinase</keyword>
<comment type="domain">
    <text evidence="8">The EXKPK motif is conserved in inositol-pentakisphosphate 2-kinases of both family 1 and 2.</text>
</comment>
<dbReference type="InterPro" id="IPR009286">
    <property type="entry name" value="Ins_P5_2-kin"/>
</dbReference>
<evidence type="ECO:0000256" key="1">
    <source>
        <dbReference type="ARBA" id="ARBA00001774"/>
    </source>
</evidence>
<dbReference type="InterPro" id="IPR043001">
    <property type="entry name" value="IP5_2-K_N_lobe"/>
</dbReference>
<keyword evidence="4 8" id="KW-0808">Transferase</keyword>
<reference evidence="9 10" key="1">
    <citation type="journal article" date="2010" name="Nat. Biotechnol.">
        <title>Genome sequence of the model mushroom Schizophyllum commune.</title>
        <authorList>
            <person name="Ohm R.A."/>
            <person name="de Jong J.F."/>
            <person name="Lugones L.G."/>
            <person name="Aerts A."/>
            <person name="Kothe E."/>
            <person name="Stajich J.E."/>
            <person name="de Vries R.P."/>
            <person name="Record E."/>
            <person name="Levasseur A."/>
            <person name="Baker S.E."/>
            <person name="Bartholomew K.A."/>
            <person name="Coutinho P.M."/>
            <person name="Erdmann S."/>
            <person name="Fowler T.J."/>
            <person name="Gathman A.C."/>
            <person name="Lombard V."/>
            <person name="Henrissat B."/>
            <person name="Knabe N."/>
            <person name="Kuees U."/>
            <person name="Lilly W.W."/>
            <person name="Lindquist E."/>
            <person name="Lucas S."/>
            <person name="Magnuson J.K."/>
            <person name="Piumi F."/>
            <person name="Raudaskoski M."/>
            <person name="Salamov A."/>
            <person name="Schmutz J."/>
            <person name="Schwarze F.W.M.R."/>
            <person name="vanKuyk P.A."/>
            <person name="Horton J.S."/>
            <person name="Grigoriev I.V."/>
            <person name="Woesten H.A.B."/>
        </authorList>
    </citation>
    <scope>NUCLEOTIDE SEQUENCE [LARGE SCALE GENOMIC DNA]</scope>
    <source>
        <strain evidence="10">H4-8 / FGSC 9210</strain>
    </source>
</reference>
<dbReference type="InParanoid" id="D8PUZ6"/>
<keyword evidence="5 8" id="KW-0547">Nucleotide-binding</keyword>
<name>D8PUZ6_SCHCM</name>
<dbReference type="VEuPathDB" id="FungiDB:SCHCODRAFT_02608225"/>
<comment type="function">
    <text evidence="8">Phosphorylates Ins(1,3,4,5,6)P5 at position 2 to form Ins(1,2,3,4,5,6)P6 (InsP6 or phytate).</text>
</comment>
<dbReference type="Pfam" id="PF06090">
    <property type="entry name" value="Ins_P5_2-kin"/>
    <property type="match status" value="1"/>
</dbReference>
<dbReference type="STRING" id="578458.D8PUZ6"/>
<protein>
    <recommendedName>
        <fullName evidence="3 8">Inositol-pentakisphosphate 2-kinase</fullName>
        <ecNumber evidence="2 8">2.7.1.158</ecNumber>
    </recommendedName>
</protein>
<dbReference type="GO" id="GO:0032958">
    <property type="term" value="P:inositol phosphate biosynthetic process"/>
    <property type="evidence" value="ECO:0007669"/>
    <property type="project" value="TreeGrafter"/>
</dbReference>
<dbReference type="GO" id="GO:0005634">
    <property type="term" value="C:nucleus"/>
    <property type="evidence" value="ECO:0007669"/>
    <property type="project" value="TreeGrafter"/>
</dbReference>
<sequence>MAAPFTSDKPPSAIPCKADVTVTSPSDWKYVSEGGATIVFSYAGPSNPQFDGTVLRLRKCPAPMLHRASSIQDAVIQEEPAPITPQDPTSPAIITAEELEEPDDPMIEYQARCMERLIPKVHLPRMESVRVERGWLQRLRDLKDGERPPERRAKDQIDVTRRKGVLATDLVGGDTIAVEIKPKWAFLPSPKHLSEATRGIKTRTCRFCMHAHMKRMQGEKVSNGYCPLDLFSGNKARVRHAILTLWDAWVESNATVNNLKIFVHGKTIRPNEQDKIFAPGAHGDAREAFADAILPLLTETPVLRTLSKLQRTLDVLDIEGLSRLWQYTEMMAPAYRTQFAQFFVPPEDEEDYNPPTSPLGVSSQYLQEPEPTIDDWSSFLDTYLSPFIQIDHAAPVPEDLRFYLLAYLLSATFKDCSIIVRMDLLGGEQQPAPVDPSRVTVIDLDPKSMKRLRKWEKLDQEIVEAYANVKDFRTCVDEGM</sequence>
<organism evidence="10">
    <name type="scientific">Schizophyllum commune (strain H4-8 / FGSC 9210)</name>
    <name type="common">Split gill fungus</name>
    <dbReference type="NCBI Taxonomy" id="578458"/>
    <lineage>
        <taxon>Eukaryota</taxon>
        <taxon>Fungi</taxon>
        <taxon>Dikarya</taxon>
        <taxon>Basidiomycota</taxon>
        <taxon>Agaricomycotina</taxon>
        <taxon>Agaricomycetes</taxon>
        <taxon>Agaricomycetidae</taxon>
        <taxon>Agaricales</taxon>
        <taxon>Schizophyllaceae</taxon>
        <taxon>Schizophyllum</taxon>
    </lineage>
</organism>
<keyword evidence="7 8" id="KW-0067">ATP-binding</keyword>
<dbReference type="AlphaFoldDB" id="D8PUZ6"/>
<dbReference type="EC" id="2.7.1.158" evidence="2 8"/>
<proteinExistence type="predicted"/>
<evidence type="ECO:0000313" key="10">
    <source>
        <dbReference type="Proteomes" id="UP000007431"/>
    </source>
</evidence>
<evidence type="ECO:0000256" key="6">
    <source>
        <dbReference type="ARBA" id="ARBA00022777"/>
    </source>
</evidence>
<dbReference type="GO" id="GO:0035299">
    <property type="term" value="F:inositol-1,3,4,5,6-pentakisphosphate 2-kinase activity"/>
    <property type="evidence" value="ECO:0007669"/>
    <property type="project" value="UniProtKB-EC"/>
</dbReference>
<accession>D8PUZ6</accession>
<dbReference type="HOGENOM" id="CLU_033188_1_0_1"/>
<dbReference type="GO" id="GO:0005524">
    <property type="term" value="F:ATP binding"/>
    <property type="evidence" value="ECO:0007669"/>
    <property type="project" value="UniProtKB-KW"/>
</dbReference>
<dbReference type="EMBL" id="GL377303">
    <property type="protein sequence ID" value="EFI99942.1"/>
    <property type="molecule type" value="Genomic_DNA"/>
</dbReference>
<dbReference type="eggNOG" id="KOG4749">
    <property type="taxonomic scope" value="Eukaryota"/>
</dbReference>